<keyword evidence="2" id="KW-1185">Reference proteome</keyword>
<name>A0A172PZZ1_9CAUD</name>
<protein>
    <submittedName>
        <fullName evidence="1">Uncharacterized protein</fullName>
    </submittedName>
</protein>
<evidence type="ECO:0000313" key="1">
    <source>
        <dbReference type="EMBL" id="AND75178.1"/>
    </source>
</evidence>
<proteinExistence type="predicted"/>
<organism evidence="1 2">
    <name type="scientific">Acinetobacter phage vB_AbaM_ME3</name>
    <dbReference type="NCBI Taxonomy" id="1837876"/>
    <lineage>
        <taxon>Viruses</taxon>
        <taxon>Duplodnaviria</taxon>
        <taxon>Heunggongvirae</taxon>
        <taxon>Uroviricota</taxon>
        <taxon>Caudoviricetes</taxon>
        <taxon>Metrivirus</taxon>
        <taxon>Metrivirus ME3</taxon>
    </lineage>
</organism>
<dbReference type="EMBL" id="KU935715">
    <property type="protein sequence ID" value="AND75178.1"/>
    <property type="molecule type" value="Genomic_DNA"/>
</dbReference>
<evidence type="ECO:0000313" key="2">
    <source>
        <dbReference type="Proteomes" id="UP000225947"/>
    </source>
</evidence>
<gene>
    <name evidence="1" type="ORF">ME3_17</name>
</gene>
<reference evidence="2" key="1">
    <citation type="submission" date="2016-03" db="EMBL/GenBank/DDBJ databases">
        <title>Characterization of Acinetobacter baumannii phage vB_AbaM_ME3.</title>
        <authorList>
            <person name="Buttimer C.T.H."/>
            <person name="Elbreki M."/>
            <person name="Coffey A."/>
        </authorList>
    </citation>
    <scope>NUCLEOTIDE SEQUENCE [LARGE SCALE GENOMIC DNA]</scope>
</reference>
<sequence>MSNVNFSAFMDDTQNTYAMKDIAEAYMQMYQYAAEDFTSQPDIDTYIKAVTAWMKSVDKRLTQQMMLISSHTHMIPPHAHPGGKGGPIPLITLTPINAASIKWAAIPYPQYINTTLTIPNMSGNFIATSIASEGSIWPKIRRAKQIPITLKPLLSPTLQDSLKSTVGG</sequence>
<accession>A0A172PZZ1</accession>
<dbReference type="Proteomes" id="UP000225947">
    <property type="component" value="Segment"/>
</dbReference>